<feature type="transmembrane region" description="Helical" evidence="3">
    <location>
        <begin position="49"/>
        <end position="73"/>
    </location>
</feature>
<feature type="transmembrane region" description="Helical" evidence="3">
    <location>
        <begin position="132"/>
        <end position="154"/>
    </location>
</feature>
<feature type="transmembrane region" description="Helical" evidence="3">
    <location>
        <begin position="205"/>
        <end position="224"/>
    </location>
</feature>
<feature type="transmembrane region" description="Helical" evidence="3">
    <location>
        <begin position="107"/>
        <end position="125"/>
    </location>
</feature>
<comment type="caution">
    <text evidence="6">The sequence shown here is derived from an EMBL/GenBank/DDBJ whole genome shotgun (WGS) entry which is preliminary data.</text>
</comment>
<feature type="transmembrane region" description="Helical" evidence="3">
    <location>
        <begin position="339"/>
        <end position="360"/>
    </location>
</feature>
<evidence type="ECO:0000313" key="6">
    <source>
        <dbReference type="EMBL" id="MFD2597821.1"/>
    </source>
</evidence>
<feature type="transmembrane region" description="Helical" evidence="3">
    <location>
        <begin position="455"/>
        <end position="475"/>
    </location>
</feature>
<feature type="transmembrane region" description="Helical" evidence="3">
    <location>
        <begin position="15"/>
        <end position="37"/>
    </location>
</feature>
<proteinExistence type="inferred from homology"/>
<dbReference type="PANTHER" id="PTHR43653:SF1">
    <property type="entry name" value="CYTOCHROME C-TYPE BIOGENESIS PROTEIN CCMF"/>
    <property type="match status" value="1"/>
</dbReference>
<evidence type="ECO:0000256" key="2">
    <source>
        <dbReference type="ARBA" id="ARBA00022748"/>
    </source>
</evidence>
<reference evidence="7" key="1">
    <citation type="journal article" date="2019" name="Int. J. Syst. Evol. Microbiol.">
        <title>The Global Catalogue of Microorganisms (GCM) 10K type strain sequencing project: providing services to taxonomists for standard genome sequencing and annotation.</title>
        <authorList>
            <consortium name="The Broad Institute Genomics Platform"/>
            <consortium name="The Broad Institute Genome Sequencing Center for Infectious Disease"/>
            <person name="Wu L."/>
            <person name="Ma J."/>
        </authorList>
    </citation>
    <scope>NUCLEOTIDE SEQUENCE [LARGE SCALE GENOMIC DNA]</scope>
    <source>
        <strain evidence="7">KCTC 42248</strain>
    </source>
</reference>
<keyword evidence="7" id="KW-1185">Reference proteome</keyword>
<dbReference type="Pfam" id="PF01578">
    <property type="entry name" value="Cytochrom_C_asm"/>
    <property type="match status" value="1"/>
</dbReference>
<feature type="transmembrane region" description="Helical" evidence="3">
    <location>
        <begin position="509"/>
        <end position="533"/>
    </location>
</feature>
<dbReference type="PRINTS" id="PR01410">
    <property type="entry name" value="CCBIOGENESIS"/>
</dbReference>
<dbReference type="EMBL" id="JBHUMA010000004">
    <property type="protein sequence ID" value="MFD2597821.1"/>
    <property type="molecule type" value="Genomic_DNA"/>
</dbReference>
<feature type="transmembrane region" description="Helical" evidence="3">
    <location>
        <begin position="236"/>
        <end position="257"/>
    </location>
</feature>
<feature type="domain" description="Cytochrome c assembly protein" evidence="4">
    <location>
        <begin position="110"/>
        <end position="323"/>
    </location>
</feature>
<dbReference type="RefSeq" id="WP_380867222.1">
    <property type="nucleotide sequence ID" value="NZ_JBHUMA010000004.1"/>
</dbReference>
<evidence type="ECO:0000313" key="7">
    <source>
        <dbReference type="Proteomes" id="UP001597393"/>
    </source>
</evidence>
<feature type="transmembrane region" description="Helical" evidence="3">
    <location>
        <begin position="786"/>
        <end position="806"/>
    </location>
</feature>
<keyword evidence="3" id="KW-0812">Transmembrane</keyword>
<gene>
    <name evidence="6" type="primary">ccsA</name>
    <name evidence="6" type="ORF">ACFSQ3_02570</name>
</gene>
<dbReference type="Pfam" id="PF16327">
    <property type="entry name" value="CcmF_C"/>
    <property type="match status" value="1"/>
</dbReference>
<evidence type="ECO:0000259" key="5">
    <source>
        <dbReference type="Pfam" id="PF16327"/>
    </source>
</evidence>
<dbReference type="PANTHER" id="PTHR43653">
    <property type="entry name" value="CYTOCHROME C ASSEMBLY PROTEIN-RELATED"/>
    <property type="match status" value="1"/>
</dbReference>
<dbReference type="InterPro" id="IPR032523">
    <property type="entry name" value="CcmF_C"/>
</dbReference>
<organism evidence="6 7">
    <name type="scientific">Sphingobacterium corticis</name>
    <dbReference type="NCBI Taxonomy" id="1812823"/>
    <lineage>
        <taxon>Bacteria</taxon>
        <taxon>Pseudomonadati</taxon>
        <taxon>Bacteroidota</taxon>
        <taxon>Sphingobacteriia</taxon>
        <taxon>Sphingobacteriales</taxon>
        <taxon>Sphingobacteriaceae</taxon>
        <taxon>Sphingobacterium</taxon>
    </lineage>
</organism>
<dbReference type="SUPFAM" id="SSF103473">
    <property type="entry name" value="MFS general substrate transporter"/>
    <property type="match status" value="1"/>
</dbReference>
<evidence type="ECO:0000259" key="4">
    <source>
        <dbReference type="Pfam" id="PF01578"/>
    </source>
</evidence>
<keyword evidence="2" id="KW-0201">Cytochrome c-type biogenesis</keyword>
<keyword evidence="3" id="KW-1133">Transmembrane helix</keyword>
<dbReference type="InterPro" id="IPR036259">
    <property type="entry name" value="MFS_trans_sf"/>
</dbReference>
<name>A0ABW5NGL4_9SPHI</name>
<feature type="transmembrane region" description="Helical" evidence="3">
    <location>
        <begin position="300"/>
        <end position="319"/>
    </location>
</feature>
<dbReference type="InterPro" id="IPR002541">
    <property type="entry name" value="Cyt_c_assembly"/>
</dbReference>
<evidence type="ECO:0000256" key="3">
    <source>
        <dbReference type="SAM" id="Phobius"/>
    </source>
</evidence>
<feature type="transmembrane region" description="Helical" evidence="3">
    <location>
        <begin position="380"/>
        <end position="405"/>
    </location>
</feature>
<feature type="transmembrane region" description="Helical" evidence="3">
    <location>
        <begin position="425"/>
        <end position="443"/>
    </location>
</feature>
<evidence type="ECO:0000256" key="1">
    <source>
        <dbReference type="ARBA" id="ARBA00009186"/>
    </source>
</evidence>
<dbReference type="Proteomes" id="UP001597393">
    <property type="component" value="Unassembled WGS sequence"/>
</dbReference>
<feature type="transmembrane region" description="Helical" evidence="3">
    <location>
        <begin position="481"/>
        <end position="502"/>
    </location>
</feature>
<dbReference type="InterPro" id="IPR003567">
    <property type="entry name" value="Cyt_c_biogenesis"/>
</dbReference>
<accession>A0ABW5NGL4</accession>
<sequence length="818" mass="92107">MDINYIGENLLPGQIGQFFVILAFGAALLSSVAYFFAAKQPEITSWKTIARIGFWVNMISVVIIGSILFYVIYNHLFEYHYAYAHSSKSLPTHYIISSFWEGQEGSFSLWMFWQCVLSVVLIATAKSWESPVMTFVMLCQAFLASMLIGVEVLGTRIGSSPFILLRDAMNWPILSDPNYLSMIQDGRGLNPLLQNYWMVIHPPTLFLGFASMIVPFAFAGAGLWQRRYAAWIAPGLPWALFAVMILGAGIIMGSFWAYEALNFGGFWAWDPVENVSIIPWFTLIAAVHVMIAFKNSGHAYFTATFLALISFVLVIYASYLTRSGILGETSVHSFTSLGMSGQLIIFNAVFFAVMVGLLIWRRKELPTTQKEEDIYSREFWLFIGALVLTVACIQIIATTSIPVFNAIFGTKVAPPIDPIPHYNKWQGAFAVVIMLVTGFTQFLKYKRSDSKKFWFTTLLMLGITLLLSAAIIYITKVYTNVMYILITFGAVFCIIANGRVLWDSFKGKWRLAGSAVSHIGFGLLLIGALVAAATSEVISLNNSGYIAVAGFDQIEKPGENLFLTQDEPVQMGDYRLTYIGDSISAPNVFYKIKYENIDEETGKVKDEFMFMPFAQNNPQMGGLVGTPSTKHHITHDIYTLITAAASETFNNEVKQGEEKSGFEDYDEPATYEVNLGDTLRYRNGFFIIENINRDAKIENIPKGENDIVFGLQIRVVASDGKGFKAEPLFLIKDGNAFDFHKDVNEQGLRFRFSNIKPQADKLEIMVYQKPLPEKKWVVFKAIKFPYINFFWCGTIVMTIGFLMAIYRRWKDNRSLRAA</sequence>
<keyword evidence="3" id="KW-0472">Membrane</keyword>
<comment type="similarity">
    <text evidence="1">Belongs to the CcmF/CycK/Ccl1/NrfE/CcsA family.</text>
</comment>
<feature type="transmembrane region" description="Helical" evidence="3">
    <location>
        <begin position="277"/>
        <end position="293"/>
    </location>
</feature>
<feature type="domain" description="Cytochrome c-type biogenesis protein CcmF C-terminal" evidence="5">
    <location>
        <begin position="357"/>
        <end position="535"/>
    </location>
</feature>
<protein>
    <submittedName>
        <fullName evidence="6">Cytochrome c biogenesis protein CcsA</fullName>
    </submittedName>
</protein>